<dbReference type="InterPro" id="IPR013785">
    <property type="entry name" value="Aldolase_TIM"/>
</dbReference>
<evidence type="ECO:0000256" key="3">
    <source>
        <dbReference type="ARBA" id="ARBA00012910"/>
    </source>
</evidence>
<dbReference type="GO" id="GO:0006552">
    <property type="term" value="P:L-leucine catabolic process"/>
    <property type="evidence" value="ECO:0007669"/>
    <property type="project" value="TreeGrafter"/>
</dbReference>
<gene>
    <name evidence="8" type="ORF">Ctob_001861</name>
</gene>
<keyword evidence="9" id="KW-1185">Reference proteome</keyword>
<comment type="catalytic activity">
    <reaction evidence="6">
        <text>(3S)-3-hydroxy-3-methylglutaryl-CoA = acetoacetate + acetyl-CoA</text>
        <dbReference type="Rhea" id="RHEA:24404"/>
        <dbReference type="ChEBI" id="CHEBI:13705"/>
        <dbReference type="ChEBI" id="CHEBI:43074"/>
        <dbReference type="ChEBI" id="CHEBI:57288"/>
        <dbReference type="EC" id="4.1.3.4"/>
    </reaction>
</comment>
<accession>A0A0M0JRZ6</accession>
<evidence type="ECO:0000256" key="1">
    <source>
        <dbReference type="ARBA" id="ARBA00005143"/>
    </source>
</evidence>
<dbReference type="Gene3D" id="3.20.20.70">
    <property type="entry name" value="Aldolase class I"/>
    <property type="match status" value="1"/>
</dbReference>
<dbReference type="GO" id="GO:0046872">
    <property type="term" value="F:metal ion binding"/>
    <property type="evidence" value="ECO:0007669"/>
    <property type="project" value="UniProtKB-KW"/>
</dbReference>
<evidence type="ECO:0000313" key="8">
    <source>
        <dbReference type="EMBL" id="KOO29067.1"/>
    </source>
</evidence>
<dbReference type="AlphaFoldDB" id="A0A0M0JRZ6"/>
<dbReference type="InterPro" id="IPR043594">
    <property type="entry name" value="HMGL"/>
</dbReference>
<reference evidence="9" key="1">
    <citation type="journal article" date="2015" name="PLoS Genet.">
        <title>Genome Sequence and Transcriptome Analyses of Chrysochromulina tobin: Metabolic Tools for Enhanced Algal Fitness in the Prominent Order Prymnesiales (Haptophyceae).</title>
        <authorList>
            <person name="Hovde B.T."/>
            <person name="Deodato C.R."/>
            <person name="Hunsperger H.M."/>
            <person name="Ryken S.A."/>
            <person name="Yost W."/>
            <person name="Jha R.K."/>
            <person name="Patterson J."/>
            <person name="Monnat R.J. Jr."/>
            <person name="Barlow S.B."/>
            <person name="Starkenburg S.R."/>
            <person name="Cattolico R.A."/>
        </authorList>
    </citation>
    <scope>NUCLEOTIDE SEQUENCE</scope>
    <source>
        <strain evidence="9">CCMP291</strain>
    </source>
</reference>
<dbReference type="EC" id="4.1.3.4" evidence="3"/>
<dbReference type="GO" id="GO:0004419">
    <property type="term" value="F:hydroxymethylglutaryl-CoA lyase activity"/>
    <property type="evidence" value="ECO:0007669"/>
    <property type="project" value="UniProtKB-EC"/>
</dbReference>
<evidence type="ECO:0000313" key="9">
    <source>
        <dbReference type="Proteomes" id="UP000037460"/>
    </source>
</evidence>
<dbReference type="SUPFAM" id="SSF51569">
    <property type="entry name" value="Aldolase"/>
    <property type="match status" value="1"/>
</dbReference>
<proteinExistence type="inferred from homology"/>
<evidence type="ECO:0000259" key="7">
    <source>
        <dbReference type="Pfam" id="PF00682"/>
    </source>
</evidence>
<comment type="similarity">
    <text evidence="2">Belongs to the HMG-CoA lyase family.</text>
</comment>
<keyword evidence="5 8" id="KW-0456">Lyase</keyword>
<feature type="domain" description="Pyruvate carboxyltransferase" evidence="7">
    <location>
        <begin position="1"/>
        <end position="146"/>
    </location>
</feature>
<evidence type="ECO:0000256" key="5">
    <source>
        <dbReference type="ARBA" id="ARBA00023239"/>
    </source>
</evidence>
<evidence type="ECO:0000256" key="6">
    <source>
        <dbReference type="ARBA" id="ARBA00049877"/>
    </source>
</evidence>
<evidence type="ECO:0000256" key="4">
    <source>
        <dbReference type="ARBA" id="ARBA00022723"/>
    </source>
</evidence>
<evidence type="ECO:0000256" key="2">
    <source>
        <dbReference type="ARBA" id="ARBA00009405"/>
    </source>
</evidence>
<organism evidence="8 9">
    <name type="scientific">Chrysochromulina tobinii</name>
    <dbReference type="NCBI Taxonomy" id="1460289"/>
    <lineage>
        <taxon>Eukaryota</taxon>
        <taxon>Haptista</taxon>
        <taxon>Haptophyta</taxon>
        <taxon>Prymnesiophyceae</taxon>
        <taxon>Prymnesiales</taxon>
        <taxon>Chrysochromulinaceae</taxon>
        <taxon>Chrysochromulina</taxon>
    </lineage>
</organism>
<dbReference type="InterPro" id="IPR000891">
    <property type="entry name" value="PYR_CT"/>
</dbReference>
<dbReference type="Pfam" id="PF00682">
    <property type="entry name" value="HMGL-like"/>
    <property type="match status" value="1"/>
</dbReference>
<dbReference type="GO" id="GO:0046951">
    <property type="term" value="P:ketone body biosynthetic process"/>
    <property type="evidence" value="ECO:0007669"/>
    <property type="project" value="TreeGrafter"/>
</dbReference>
<name>A0A0M0JRZ6_9EUKA</name>
<keyword evidence="4" id="KW-0479">Metal-binding</keyword>
<sequence length="184" mass="19053">MLSMTGVASVEAASFVHPKLVPQMAGAAEIMQTIRRHKHVAYPVLVPNRRGYDDALKAGSSAVAVMCSASNTFAQRNVKQTMQQQVEGAVELAADAVGRGVPIRGYISCALGCPFEGAVPVEVVVALAKALADAGCDEVVLADTIGEYIIGKLGRGNASKAAVASLRRRPNDFTAATARAAAST</sequence>
<dbReference type="OrthoDB" id="1905920at2759"/>
<dbReference type="Proteomes" id="UP000037460">
    <property type="component" value="Unassembled WGS sequence"/>
</dbReference>
<comment type="caution">
    <text evidence="8">The sequence shown here is derived from an EMBL/GenBank/DDBJ whole genome shotgun (WGS) entry which is preliminary data.</text>
</comment>
<comment type="pathway">
    <text evidence="1">Metabolic intermediate metabolism; (S)-3-hydroxy-3-methylglutaryl-CoA degradation; acetoacetate from (S)-3-hydroxy-3-methylglutaryl-CoA: step 1/1.</text>
</comment>
<dbReference type="PANTHER" id="PTHR42738:SF7">
    <property type="entry name" value="HYDROXYMETHYLGLUTARYL-COA LYASE"/>
    <property type="match status" value="1"/>
</dbReference>
<dbReference type="PANTHER" id="PTHR42738">
    <property type="entry name" value="HYDROXYMETHYLGLUTARYL-COA LYASE"/>
    <property type="match status" value="1"/>
</dbReference>
<protein>
    <recommendedName>
        <fullName evidence="3">hydroxymethylglutaryl-CoA lyase</fullName>
        <ecNumber evidence="3">4.1.3.4</ecNumber>
    </recommendedName>
</protein>
<dbReference type="UniPathway" id="UPA00896">
    <property type="reaction ID" value="UER00863"/>
</dbReference>
<dbReference type="EMBL" id="JWZX01002470">
    <property type="protein sequence ID" value="KOO29067.1"/>
    <property type="molecule type" value="Genomic_DNA"/>
</dbReference>